<keyword evidence="2" id="KW-0067">ATP-binding</keyword>
<proteinExistence type="predicted"/>
<dbReference type="EMBL" id="VBZC01000011">
    <property type="protein sequence ID" value="TLS45972.1"/>
    <property type="molecule type" value="Genomic_DNA"/>
</dbReference>
<organism evidence="2 3">
    <name type="scientific">Streptomyces montanus</name>
    <dbReference type="NCBI Taxonomy" id="2580423"/>
    <lineage>
        <taxon>Bacteria</taxon>
        <taxon>Bacillati</taxon>
        <taxon>Actinomycetota</taxon>
        <taxon>Actinomycetes</taxon>
        <taxon>Kitasatosporales</taxon>
        <taxon>Streptomycetaceae</taxon>
        <taxon>Streptomyces</taxon>
    </lineage>
</organism>
<comment type="caution">
    <text evidence="2">The sequence shown here is derived from an EMBL/GenBank/DDBJ whole genome shotgun (WGS) entry which is preliminary data.</text>
</comment>
<reference evidence="2 3" key="1">
    <citation type="submission" date="2019-05" db="EMBL/GenBank/DDBJ databases">
        <title>Streptomyces sp. NEAU-C151, a novel actinomycete isolated from soil.</title>
        <authorList>
            <person name="Han L."/>
            <person name="Jiang H."/>
        </authorList>
    </citation>
    <scope>NUCLEOTIDE SEQUENCE [LARGE SCALE GENOMIC DNA]</scope>
    <source>
        <strain evidence="2 3">NEAU-C151</strain>
    </source>
</reference>
<keyword evidence="2" id="KW-0547">Nucleotide-binding</keyword>
<dbReference type="Pfam" id="PF13589">
    <property type="entry name" value="HATPase_c_3"/>
    <property type="match status" value="1"/>
</dbReference>
<evidence type="ECO:0000256" key="1">
    <source>
        <dbReference type="SAM" id="MobiDB-lite"/>
    </source>
</evidence>
<dbReference type="Gene3D" id="3.30.565.10">
    <property type="entry name" value="Histidine kinase-like ATPase, C-terminal domain"/>
    <property type="match status" value="1"/>
</dbReference>
<dbReference type="Proteomes" id="UP000305906">
    <property type="component" value="Unassembled WGS sequence"/>
</dbReference>
<dbReference type="AlphaFoldDB" id="A0A5R9FPX7"/>
<dbReference type="GO" id="GO:0005524">
    <property type="term" value="F:ATP binding"/>
    <property type="evidence" value="ECO:0007669"/>
    <property type="project" value="UniProtKB-KW"/>
</dbReference>
<keyword evidence="3" id="KW-1185">Reference proteome</keyword>
<dbReference type="SUPFAM" id="SSF55874">
    <property type="entry name" value="ATPase domain of HSP90 chaperone/DNA topoisomerase II/histidine kinase"/>
    <property type="match status" value="1"/>
</dbReference>
<dbReference type="InterPro" id="IPR036890">
    <property type="entry name" value="HATPase_C_sf"/>
</dbReference>
<gene>
    <name evidence="2" type="ORF">FE633_12550</name>
</gene>
<protein>
    <submittedName>
        <fullName evidence="2">ATP-binding protein</fullName>
    </submittedName>
</protein>
<evidence type="ECO:0000313" key="2">
    <source>
        <dbReference type="EMBL" id="TLS45972.1"/>
    </source>
</evidence>
<evidence type="ECO:0000313" key="3">
    <source>
        <dbReference type="Proteomes" id="UP000305906"/>
    </source>
</evidence>
<feature type="region of interest" description="Disordered" evidence="1">
    <location>
        <begin position="1"/>
        <end position="22"/>
    </location>
</feature>
<name>A0A5R9FPX7_9ACTN</name>
<sequence>MVRWRDEVPTSGGVDLPPDARSMDGLGRNHSLDTALADLVDNSVDAEATDILIRIVRSAGRLRSLYVVDNGFGIAPEAIDDAMTLGGRRKYRTGDLGRFGIGLKAASFSQARSLTLLSRDQRGRVVGRRWELSPQQSGFLCGVVPEHFAAGELDREWNLPQGAGRTVVRWDEVTGFPATDDPARVEEYISRTLVQIRQHLGLVMHRLLAAHRMRIWVEVEEAETGECGSRFGVSPLDPFGYTRTGKSGWPKTLVGRAEGLTLSMRCHIWPGRSQLPEFNLPGGADFRQGLYFYRNDRLLHAGGWEGIHASDRRLRLARVEIDIEDDTIGLFKMNPEKSKVSIGPKFAYLCEEAQAEDKTTLADYLQVAETVFRDSKKRTMQRRRMIPPGRGLAPPLKKAIKREIPLLEDEEPINIRWAAFADESFFLVDRDNRTLWLNERYRATLLGGRRGGLNDMPVLKALLYIIMEDLFQGEYLGSKDKDNLEIWQELLTVAAQGEKS</sequence>
<accession>A0A5R9FPX7</accession>